<name>A0A3S0KCB4_9PROT</name>
<evidence type="ECO:0000313" key="1">
    <source>
        <dbReference type="EMBL" id="RTR21939.1"/>
    </source>
</evidence>
<keyword evidence="2" id="KW-1185">Reference proteome</keyword>
<dbReference type="Proteomes" id="UP000277007">
    <property type="component" value="Unassembled WGS sequence"/>
</dbReference>
<protein>
    <submittedName>
        <fullName evidence="1">(2Fe-2S) ferredoxin domain-containing protein</fullName>
    </submittedName>
</protein>
<reference evidence="1 2" key="1">
    <citation type="submission" date="2018-12" db="EMBL/GenBank/DDBJ databases">
        <authorList>
            <person name="Yang Y."/>
        </authorList>
    </citation>
    <scope>NUCLEOTIDE SEQUENCE [LARGE SCALE GENOMIC DNA]</scope>
    <source>
        <strain evidence="1 2">L-25-5w-1</strain>
    </source>
</reference>
<dbReference type="CDD" id="cd02980">
    <property type="entry name" value="TRX_Fd_family"/>
    <property type="match status" value="1"/>
</dbReference>
<sequence>MSDPKPYFEAHVFCCTNRRPDGHKRGSCAAEGSEKLRDYMKVRARELGLDARVRVNAAGCLDRCELGPTLVVYPEGVWYTYRTTADVDAILQTHLVEGGRVDRLMLTTEQRELRPDQRG</sequence>
<dbReference type="RefSeq" id="WP_126613680.1">
    <property type="nucleotide sequence ID" value="NZ_JBHUCY010000012.1"/>
</dbReference>
<dbReference type="AlphaFoldDB" id="A0A3S0KCB4"/>
<evidence type="ECO:0000313" key="2">
    <source>
        <dbReference type="Proteomes" id="UP000277007"/>
    </source>
</evidence>
<comment type="caution">
    <text evidence="1">The sequence shown here is derived from an EMBL/GenBank/DDBJ whole genome shotgun (WGS) entry which is preliminary data.</text>
</comment>
<dbReference type="SUPFAM" id="SSF52833">
    <property type="entry name" value="Thioredoxin-like"/>
    <property type="match status" value="1"/>
</dbReference>
<dbReference type="OrthoDB" id="9800597at2"/>
<organism evidence="1 2">
    <name type="scientific">Azospirillum griseum</name>
    <dbReference type="NCBI Taxonomy" id="2496639"/>
    <lineage>
        <taxon>Bacteria</taxon>
        <taxon>Pseudomonadati</taxon>
        <taxon>Pseudomonadota</taxon>
        <taxon>Alphaproteobacteria</taxon>
        <taxon>Rhodospirillales</taxon>
        <taxon>Azospirillaceae</taxon>
        <taxon>Azospirillum</taxon>
    </lineage>
</organism>
<dbReference type="InterPro" id="IPR036249">
    <property type="entry name" value="Thioredoxin-like_sf"/>
</dbReference>
<dbReference type="EMBL" id="RXMA01000005">
    <property type="protein sequence ID" value="RTR21939.1"/>
    <property type="molecule type" value="Genomic_DNA"/>
</dbReference>
<accession>A0A3S0KCB4</accession>
<gene>
    <name evidence="1" type="ORF">EJ903_07430</name>
</gene>
<proteinExistence type="predicted"/>
<dbReference type="Gene3D" id="3.40.30.10">
    <property type="entry name" value="Glutaredoxin"/>
    <property type="match status" value="1"/>
</dbReference>